<comment type="similarity">
    <text evidence="2">Belongs to the glycosyl hydrolase 3 family.</text>
</comment>
<dbReference type="Gene3D" id="3.20.20.300">
    <property type="entry name" value="Glycoside hydrolase, family 3, N-terminal domain"/>
    <property type="match status" value="1"/>
</dbReference>
<dbReference type="GO" id="GO:0008422">
    <property type="term" value="F:beta-glucosidase activity"/>
    <property type="evidence" value="ECO:0007669"/>
    <property type="project" value="UniProtKB-EC"/>
</dbReference>
<keyword evidence="11" id="KW-1185">Reference proteome</keyword>
<evidence type="ECO:0000256" key="7">
    <source>
        <dbReference type="SAM" id="Phobius"/>
    </source>
</evidence>
<dbReference type="InterPro" id="IPR051915">
    <property type="entry name" value="Cellulose_Degrad_GH3"/>
</dbReference>
<evidence type="ECO:0000256" key="3">
    <source>
        <dbReference type="ARBA" id="ARBA00012744"/>
    </source>
</evidence>
<dbReference type="EMBL" id="WXYO01000005">
    <property type="protein sequence ID" value="NAS12588.1"/>
    <property type="molecule type" value="Genomic_DNA"/>
</dbReference>
<keyword evidence="4" id="KW-0732">Signal</keyword>
<accession>A0A6L9EDD8</accession>
<feature type="domain" description="Glycoside hydrolase family 3 C-terminal" evidence="9">
    <location>
        <begin position="552"/>
        <end position="646"/>
    </location>
</feature>
<keyword evidence="7" id="KW-1133">Transmembrane helix</keyword>
<evidence type="ECO:0000313" key="10">
    <source>
        <dbReference type="EMBL" id="NAS12588.1"/>
    </source>
</evidence>
<reference evidence="10 11" key="1">
    <citation type="submission" date="2020-01" db="EMBL/GenBank/DDBJ databases">
        <title>Bacteria diversity of Porities sp.</title>
        <authorList>
            <person name="Wang G."/>
        </authorList>
    </citation>
    <scope>NUCLEOTIDE SEQUENCE [LARGE SCALE GENOMIC DNA]</scope>
    <source>
        <strain evidence="10 11">R33</strain>
    </source>
</reference>
<dbReference type="PANTHER" id="PTHR30620:SF16">
    <property type="entry name" value="LYSOSOMAL BETA GLUCOSIDASE"/>
    <property type="match status" value="1"/>
</dbReference>
<feature type="transmembrane region" description="Helical" evidence="7">
    <location>
        <begin position="7"/>
        <end position="26"/>
    </location>
</feature>
<keyword evidence="5 10" id="KW-0378">Hydrolase</keyword>
<keyword evidence="7" id="KW-0812">Transmembrane</keyword>
<dbReference type="Pfam" id="PF01915">
    <property type="entry name" value="Glyco_hydro_3_C"/>
    <property type="match status" value="1"/>
</dbReference>
<dbReference type="SUPFAM" id="SSF51445">
    <property type="entry name" value="(Trans)glycosidases"/>
    <property type="match status" value="1"/>
</dbReference>
<dbReference type="InterPro" id="IPR017853">
    <property type="entry name" value="GH"/>
</dbReference>
<dbReference type="InterPro" id="IPR036881">
    <property type="entry name" value="Glyco_hydro_3_C_sf"/>
</dbReference>
<dbReference type="AlphaFoldDB" id="A0A6L9EDD8"/>
<dbReference type="PRINTS" id="PR00133">
    <property type="entry name" value="GLHYDRLASE3"/>
</dbReference>
<sequence length="648" mass="71927">MKKFFKILLYIIGGLVVIALLVYGGFKIKWHRASSANMELAGELAPELNIQGLKFRDLNKNGKLDIYEDFRESIPARVEDLLSQMTLEEKAGLLFIHIQVMGEDGELNEIPTLGNPFSLMLESPSTQIYRKNMNHFNLMESPSALATANWGNSLQELAERTRLGIPVTIATDPRHGKGFNVGTTVGTRFISRWPSPLGLGATRDSALVREFGDIARQEYLALGFRLALHPMADLATEPRWARVNGTFGEDAHLSAKLTEAYVLGFQGDSLGSSSVACMTKHFSGGGPQEDGWDAHFASGVNQAYPGDNFDYHLIPFTDGALKANTAMIMPYYGIPKEQTSEEVAFAFNKDIITGLLRDSLNYDGVVCTDWGLVTDMFVKTASAWGVEHLSEKDRVKKILDAGCDMFGGESRPELVVALVEEGQISEERLNTSVRRILREKFRLGLFENAYVDTEKLGVVGNPEFVEKGKEAQRKSMVLLKNEQGFLPLSGDKKIYLSGMSEGLSGKFPQIVTDPEDADIIVQKLQTPFSPPKGDDMLERFIRQGRLDFEEEELKEILELTNSKPTVTVLSIERPPVVPEINKASKAVIADFECEDEIILELIYGKFNPSGKLPLEIPSSPEAVQNQLEDVPYDSKNPLYPYGHGLTFN</sequence>
<feature type="domain" description="Glycoside hydrolase family 3 N-terminal" evidence="8">
    <location>
        <begin position="150"/>
        <end position="438"/>
    </location>
</feature>
<dbReference type="InterPro" id="IPR001764">
    <property type="entry name" value="Glyco_hydro_3_N"/>
</dbReference>
<dbReference type="GO" id="GO:0009251">
    <property type="term" value="P:glucan catabolic process"/>
    <property type="evidence" value="ECO:0007669"/>
    <property type="project" value="TreeGrafter"/>
</dbReference>
<protein>
    <recommendedName>
        <fullName evidence="3">beta-glucosidase</fullName>
        <ecNumber evidence="3">3.2.1.21</ecNumber>
    </recommendedName>
</protein>
<dbReference type="InterPro" id="IPR002772">
    <property type="entry name" value="Glyco_hydro_3_C"/>
</dbReference>
<evidence type="ECO:0000259" key="8">
    <source>
        <dbReference type="Pfam" id="PF00933"/>
    </source>
</evidence>
<name>A0A6L9EDD8_9FLAO</name>
<evidence type="ECO:0000256" key="2">
    <source>
        <dbReference type="ARBA" id="ARBA00005336"/>
    </source>
</evidence>
<dbReference type="Proteomes" id="UP000475249">
    <property type="component" value="Unassembled WGS sequence"/>
</dbReference>
<evidence type="ECO:0000256" key="5">
    <source>
        <dbReference type="ARBA" id="ARBA00022801"/>
    </source>
</evidence>
<comment type="catalytic activity">
    <reaction evidence="1">
        <text>Hydrolysis of terminal, non-reducing beta-D-glucosyl residues with release of beta-D-glucose.</text>
        <dbReference type="EC" id="3.2.1.21"/>
    </reaction>
</comment>
<keyword evidence="7" id="KW-0472">Membrane</keyword>
<dbReference type="Pfam" id="PF00933">
    <property type="entry name" value="Glyco_hydro_3"/>
    <property type="match status" value="1"/>
</dbReference>
<proteinExistence type="inferred from homology"/>
<keyword evidence="6" id="KW-0326">Glycosidase</keyword>
<evidence type="ECO:0000313" key="11">
    <source>
        <dbReference type="Proteomes" id="UP000475249"/>
    </source>
</evidence>
<dbReference type="InterPro" id="IPR036962">
    <property type="entry name" value="Glyco_hydro_3_N_sf"/>
</dbReference>
<comment type="caution">
    <text evidence="10">The sequence shown here is derived from an EMBL/GenBank/DDBJ whole genome shotgun (WGS) entry which is preliminary data.</text>
</comment>
<organism evidence="10 11">
    <name type="scientific">Poritiphilus flavus</name>
    <dbReference type="NCBI Taxonomy" id="2697053"/>
    <lineage>
        <taxon>Bacteria</taxon>
        <taxon>Pseudomonadati</taxon>
        <taxon>Bacteroidota</taxon>
        <taxon>Flavobacteriia</taxon>
        <taxon>Flavobacteriales</taxon>
        <taxon>Flavobacteriaceae</taxon>
        <taxon>Poritiphilus</taxon>
    </lineage>
</organism>
<evidence type="ECO:0000256" key="1">
    <source>
        <dbReference type="ARBA" id="ARBA00000448"/>
    </source>
</evidence>
<evidence type="ECO:0000256" key="4">
    <source>
        <dbReference type="ARBA" id="ARBA00022729"/>
    </source>
</evidence>
<dbReference type="PANTHER" id="PTHR30620">
    <property type="entry name" value="PERIPLASMIC BETA-GLUCOSIDASE-RELATED"/>
    <property type="match status" value="1"/>
</dbReference>
<dbReference type="SUPFAM" id="SSF52279">
    <property type="entry name" value="Beta-D-glucan exohydrolase, C-terminal domain"/>
    <property type="match status" value="1"/>
</dbReference>
<dbReference type="Gene3D" id="3.40.50.1700">
    <property type="entry name" value="Glycoside hydrolase family 3 C-terminal domain"/>
    <property type="match status" value="2"/>
</dbReference>
<dbReference type="EC" id="3.2.1.21" evidence="3"/>
<evidence type="ECO:0000259" key="9">
    <source>
        <dbReference type="Pfam" id="PF01915"/>
    </source>
</evidence>
<gene>
    <name evidence="10" type="ORF">GTQ38_11285</name>
</gene>
<dbReference type="RefSeq" id="WP_161435622.1">
    <property type="nucleotide sequence ID" value="NZ_WXYO01000005.1"/>
</dbReference>
<evidence type="ECO:0000256" key="6">
    <source>
        <dbReference type="ARBA" id="ARBA00023295"/>
    </source>
</evidence>